<comment type="caution">
    <text evidence="2">The sequence shown here is derived from an EMBL/GenBank/DDBJ whole genome shotgun (WGS) entry which is preliminary data.</text>
</comment>
<sequence>MNNRGGIDVTNKMATSMPTQEHFRRQRRFGEPHSELKKTTREKNGQEYIHKMKRSFERDGKRLARDQDQIQSVHKKKKT</sequence>
<dbReference type="Proteomes" id="UP000828390">
    <property type="component" value="Unassembled WGS sequence"/>
</dbReference>
<reference evidence="2" key="1">
    <citation type="journal article" date="2019" name="bioRxiv">
        <title>The Genome of the Zebra Mussel, Dreissena polymorpha: A Resource for Invasive Species Research.</title>
        <authorList>
            <person name="McCartney M.A."/>
            <person name="Auch B."/>
            <person name="Kono T."/>
            <person name="Mallez S."/>
            <person name="Zhang Y."/>
            <person name="Obille A."/>
            <person name="Becker A."/>
            <person name="Abrahante J.E."/>
            <person name="Garbe J."/>
            <person name="Badalamenti J.P."/>
            <person name="Herman A."/>
            <person name="Mangelson H."/>
            <person name="Liachko I."/>
            <person name="Sullivan S."/>
            <person name="Sone E.D."/>
            <person name="Koren S."/>
            <person name="Silverstein K.A.T."/>
            <person name="Beckman K.B."/>
            <person name="Gohl D.M."/>
        </authorList>
    </citation>
    <scope>NUCLEOTIDE SEQUENCE</scope>
    <source>
        <strain evidence="2">Duluth1</strain>
        <tissue evidence="2">Whole animal</tissue>
    </source>
</reference>
<feature type="region of interest" description="Disordered" evidence="1">
    <location>
        <begin position="1"/>
        <end position="79"/>
    </location>
</feature>
<keyword evidence="3" id="KW-1185">Reference proteome</keyword>
<feature type="compositionally biased region" description="Basic and acidic residues" evidence="1">
    <location>
        <begin position="28"/>
        <end position="68"/>
    </location>
</feature>
<gene>
    <name evidence="2" type="ORF">DPMN_130688</name>
</gene>
<organism evidence="2 3">
    <name type="scientific">Dreissena polymorpha</name>
    <name type="common">Zebra mussel</name>
    <name type="synonym">Mytilus polymorpha</name>
    <dbReference type="NCBI Taxonomy" id="45954"/>
    <lineage>
        <taxon>Eukaryota</taxon>
        <taxon>Metazoa</taxon>
        <taxon>Spiralia</taxon>
        <taxon>Lophotrochozoa</taxon>
        <taxon>Mollusca</taxon>
        <taxon>Bivalvia</taxon>
        <taxon>Autobranchia</taxon>
        <taxon>Heteroconchia</taxon>
        <taxon>Euheterodonta</taxon>
        <taxon>Imparidentia</taxon>
        <taxon>Neoheterodontei</taxon>
        <taxon>Myida</taxon>
        <taxon>Dreissenoidea</taxon>
        <taxon>Dreissenidae</taxon>
        <taxon>Dreissena</taxon>
    </lineage>
</organism>
<evidence type="ECO:0000313" key="3">
    <source>
        <dbReference type="Proteomes" id="UP000828390"/>
    </source>
</evidence>
<dbReference type="AlphaFoldDB" id="A0A9D4H3B5"/>
<evidence type="ECO:0000256" key="1">
    <source>
        <dbReference type="SAM" id="MobiDB-lite"/>
    </source>
</evidence>
<accession>A0A9D4H3B5</accession>
<reference evidence="2" key="2">
    <citation type="submission" date="2020-11" db="EMBL/GenBank/DDBJ databases">
        <authorList>
            <person name="McCartney M.A."/>
            <person name="Auch B."/>
            <person name="Kono T."/>
            <person name="Mallez S."/>
            <person name="Becker A."/>
            <person name="Gohl D.M."/>
            <person name="Silverstein K.A.T."/>
            <person name="Koren S."/>
            <person name="Bechman K.B."/>
            <person name="Herman A."/>
            <person name="Abrahante J.E."/>
            <person name="Garbe J."/>
        </authorList>
    </citation>
    <scope>NUCLEOTIDE SEQUENCE</scope>
    <source>
        <strain evidence="2">Duluth1</strain>
        <tissue evidence="2">Whole animal</tissue>
    </source>
</reference>
<evidence type="ECO:0000313" key="2">
    <source>
        <dbReference type="EMBL" id="KAH3828706.1"/>
    </source>
</evidence>
<protein>
    <submittedName>
        <fullName evidence="2">Uncharacterized protein</fullName>
    </submittedName>
</protein>
<proteinExistence type="predicted"/>
<dbReference type="EMBL" id="JAIWYP010000005">
    <property type="protein sequence ID" value="KAH3828706.1"/>
    <property type="molecule type" value="Genomic_DNA"/>
</dbReference>
<name>A0A9D4H3B5_DREPO</name>